<dbReference type="Proteomes" id="UP001190700">
    <property type="component" value="Unassembled WGS sequence"/>
</dbReference>
<organism evidence="1 2">
    <name type="scientific">Cymbomonas tetramitiformis</name>
    <dbReference type="NCBI Taxonomy" id="36881"/>
    <lineage>
        <taxon>Eukaryota</taxon>
        <taxon>Viridiplantae</taxon>
        <taxon>Chlorophyta</taxon>
        <taxon>Pyramimonadophyceae</taxon>
        <taxon>Pyramimonadales</taxon>
        <taxon>Pyramimonadaceae</taxon>
        <taxon>Cymbomonas</taxon>
    </lineage>
</organism>
<protein>
    <submittedName>
        <fullName evidence="1">Uncharacterized protein</fullName>
    </submittedName>
</protein>
<reference evidence="1 2" key="1">
    <citation type="journal article" date="2015" name="Genome Biol. Evol.">
        <title>Comparative Genomics of a Bacterivorous Green Alga Reveals Evolutionary Causalities and Consequences of Phago-Mixotrophic Mode of Nutrition.</title>
        <authorList>
            <person name="Burns J.A."/>
            <person name="Paasch A."/>
            <person name="Narechania A."/>
            <person name="Kim E."/>
        </authorList>
    </citation>
    <scope>NUCLEOTIDE SEQUENCE [LARGE SCALE GENOMIC DNA]</scope>
    <source>
        <strain evidence="1 2">PLY_AMNH</strain>
    </source>
</reference>
<accession>A0AAE0C2P9</accession>
<proteinExistence type="predicted"/>
<dbReference type="AlphaFoldDB" id="A0AAE0C2P9"/>
<evidence type="ECO:0000313" key="1">
    <source>
        <dbReference type="EMBL" id="KAK3246222.1"/>
    </source>
</evidence>
<evidence type="ECO:0000313" key="2">
    <source>
        <dbReference type="Proteomes" id="UP001190700"/>
    </source>
</evidence>
<sequence length="218" mass="24125">MNILVNGDGVIEDTTSVMRQVPGWTPLSPDATLPGHHITSRLHNKLRGFVDHSSSATENFLSELELCLPEFKSLRESRCQASPLLPRVLEVWGPPLSRRKRLSALVSLAGTPDRLSPLCEPSDDVLISVHGSPTPIPLPPFCPSLFQISPASFEPEGERIVYHQTAAAMMTLVASLKSYREEDFHQNMKVIQLHPEENGPEQCDFVPSSPARLQSCLR</sequence>
<gene>
    <name evidence="1" type="ORF">CYMTET_44234</name>
</gene>
<name>A0AAE0C2P9_9CHLO</name>
<dbReference type="EMBL" id="LGRX02030047">
    <property type="protein sequence ID" value="KAK3246222.1"/>
    <property type="molecule type" value="Genomic_DNA"/>
</dbReference>
<comment type="caution">
    <text evidence="1">The sequence shown here is derived from an EMBL/GenBank/DDBJ whole genome shotgun (WGS) entry which is preliminary data.</text>
</comment>
<keyword evidence="2" id="KW-1185">Reference proteome</keyword>